<dbReference type="GO" id="GO:0030170">
    <property type="term" value="F:pyridoxal phosphate binding"/>
    <property type="evidence" value="ECO:0007669"/>
    <property type="project" value="InterPro"/>
</dbReference>
<dbReference type="GO" id="GO:0005737">
    <property type="term" value="C:cytoplasm"/>
    <property type="evidence" value="ECO:0007669"/>
    <property type="project" value="TreeGrafter"/>
</dbReference>
<comment type="cofactor">
    <cofactor evidence="1 4">
        <name>pyridoxal 5'-phosphate</name>
        <dbReference type="ChEBI" id="CHEBI:597326"/>
    </cofactor>
</comment>
<comment type="similarity">
    <text evidence="4">Belongs to the trans-sulfuration enzymes family.</text>
</comment>
<dbReference type="PANTHER" id="PTHR11808:SF50">
    <property type="entry name" value="CYSTATHIONINE BETA-LYASE"/>
    <property type="match status" value="1"/>
</dbReference>
<dbReference type="GO" id="GO:0019346">
    <property type="term" value="P:transsulfuration"/>
    <property type="evidence" value="ECO:0007669"/>
    <property type="project" value="InterPro"/>
</dbReference>
<keyword evidence="3" id="KW-0456">Lyase</keyword>
<protein>
    <submittedName>
        <fullName evidence="5">Cys/Met metabolism, pyridoxal phosphate-dependent enzyme</fullName>
    </submittedName>
</protein>
<dbReference type="EMBL" id="JBAMMX010000003">
    <property type="protein sequence ID" value="KAK6944436.1"/>
    <property type="molecule type" value="Genomic_DNA"/>
</dbReference>
<evidence type="ECO:0000313" key="5">
    <source>
        <dbReference type="EMBL" id="KAK6944436.1"/>
    </source>
</evidence>
<gene>
    <name evidence="5" type="ORF">RJ641_025538</name>
</gene>
<evidence type="ECO:0000256" key="1">
    <source>
        <dbReference type="ARBA" id="ARBA00001933"/>
    </source>
</evidence>
<sequence length="143" mass="15666">MALCVEKQRCFSESENAQKIAEYPRVKKVNYADVPRHPLRALHFSQGAGSVLSFLTGSLALSKHIVESTKYFSITVSFVDAFPWAGSVKSLVSMRCFMSHASIPAAVREARGLMEDLIRISVGIEDVNDLIADSDHALARGPV</sequence>
<dbReference type="Proteomes" id="UP001370490">
    <property type="component" value="Unassembled WGS sequence"/>
</dbReference>
<keyword evidence="6" id="KW-1185">Reference proteome</keyword>
<dbReference type="Gene3D" id="3.90.1150.10">
    <property type="entry name" value="Aspartate Aminotransferase, domain 1"/>
    <property type="match status" value="1"/>
</dbReference>
<proteinExistence type="inferred from homology"/>
<keyword evidence="2 4" id="KW-0663">Pyridoxal phosphate</keyword>
<dbReference type="InterPro" id="IPR000277">
    <property type="entry name" value="Cys/Met-Metab_PyrdxlP-dep_enz"/>
</dbReference>
<name>A0AAN8W9I0_9MAGN</name>
<evidence type="ECO:0000256" key="4">
    <source>
        <dbReference type="RuleBase" id="RU362118"/>
    </source>
</evidence>
<comment type="caution">
    <text evidence="5">The sequence shown here is derived from an EMBL/GenBank/DDBJ whole genome shotgun (WGS) entry which is preliminary data.</text>
</comment>
<dbReference type="GO" id="GO:0016846">
    <property type="term" value="F:carbon-sulfur lyase activity"/>
    <property type="evidence" value="ECO:0007669"/>
    <property type="project" value="TreeGrafter"/>
</dbReference>
<dbReference type="PANTHER" id="PTHR11808">
    <property type="entry name" value="TRANS-SULFURATION ENZYME FAMILY MEMBER"/>
    <property type="match status" value="1"/>
</dbReference>
<dbReference type="Pfam" id="PF01053">
    <property type="entry name" value="Cys_Met_Meta_PP"/>
    <property type="match status" value="1"/>
</dbReference>
<dbReference type="AlphaFoldDB" id="A0AAN8W9I0"/>
<dbReference type="InterPro" id="IPR015422">
    <property type="entry name" value="PyrdxlP-dep_Trfase_small"/>
</dbReference>
<evidence type="ECO:0000256" key="2">
    <source>
        <dbReference type="ARBA" id="ARBA00022898"/>
    </source>
</evidence>
<dbReference type="InterPro" id="IPR015424">
    <property type="entry name" value="PyrdxlP-dep_Trfase"/>
</dbReference>
<evidence type="ECO:0000256" key="3">
    <source>
        <dbReference type="ARBA" id="ARBA00023239"/>
    </source>
</evidence>
<reference evidence="5 6" key="1">
    <citation type="submission" date="2023-12" db="EMBL/GenBank/DDBJ databases">
        <title>A high-quality genome assembly for Dillenia turbinata (Dilleniales).</title>
        <authorList>
            <person name="Chanderbali A."/>
        </authorList>
    </citation>
    <scope>NUCLEOTIDE SEQUENCE [LARGE SCALE GENOMIC DNA]</scope>
    <source>
        <strain evidence="5">LSX21</strain>
        <tissue evidence="5">Leaf</tissue>
    </source>
</reference>
<dbReference type="SUPFAM" id="SSF53383">
    <property type="entry name" value="PLP-dependent transferases"/>
    <property type="match status" value="1"/>
</dbReference>
<accession>A0AAN8W9I0</accession>
<organism evidence="5 6">
    <name type="scientific">Dillenia turbinata</name>
    <dbReference type="NCBI Taxonomy" id="194707"/>
    <lineage>
        <taxon>Eukaryota</taxon>
        <taxon>Viridiplantae</taxon>
        <taxon>Streptophyta</taxon>
        <taxon>Embryophyta</taxon>
        <taxon>Tracheophyta</taxon>
        <taxon>Spermatophyta</taxon>
        <taxon>Magnoliopsida</taxon>
        <taxon>eudicotyledons</taxon>
        <taxon>Gunneridae</taxon>
        <taxon>Pentapetalae</taxon>
        <taxon>Dilleniales</taxon>
        <taxon>Dilleniaceae</taxon>
        <taxon>Dillenia</taxon>
    </lineage>
</organism>
<evidence type="ECO:0000313" key="6">
    <source>
        <dbReference type="Proteomes" id="UP001370490"/>
    </source>
</evidence>